<dbReference type="InterPro" id="IPR013658">
    <property type="entry name" value="SGL"/>
</dbReference>
<organism evidence="6 7">
    <name type="scientific">Sinosporangium siamense</name>
    <dbReference type="NCBI Taxonomy" id="1367973"/>
    <lineage>
        <taxon>Bacteria</taxon>
        <taxon>Bacillati</taxon>
        <taxon>Actinomycetota</taxon>
        <taxon>Actinomycetes</taxon>
        <taxon>Streptosporangiales</taxon>
        <taxon>Streptosporangiaceae</taxon>
        <taxon>Sinosporangium</taxon>
    </lineage>
</organism>
<dbReference type="InterPro" id="IPR051262">
    <property type="entry name" value="SMP-30/CGR1_Lactonase"/>
</dbReference>
<name>A0A919VEQ4_9ACTN</name>
<sequence length="285" mass="30656">MNEVQTLVTGRGLVESPRWHGDRLYFSDWTAGEVIAVDLDGRTEVVARVQSFPLCTARLPDGRLVIVSSQEGKLLRQENDGSLATHANLGKASWNDIAVDGRGNVYVNAIGFDMMSGEEFKPGFVALVTADGSVRRVADDIAFPNGMAVTPDGATLIVADSYRNSLTAFDITPDGSLSNRRVWAETGTDHPDGICVAPENTVWYADVGNKRCVRIREGGEVLETVDIDRGCFACALGGPDGTTLFITAAEWHDMSDSETGPVPPGTGQVLTTRVDQTPESVNLRK</sequence>
<dbReference type="GO" id="GO:0046872">
    <property type="term" value="F:metal ion binding"/>
    <property type="evidence" value="ECO:0007669"/>
    <property type="project" value="UniProtKB-KW"/>
</dbReference>
<dbReference type="PANTHER" id="PTHR47572">
    <property type="entry name" value="LIPOPROTEIN-RELATED"/>
    <property type="match status" value="1"/>
</dbReference>
<comment type="cofactor">
    <cofactor evidence="4">
        <name>Zn(2+)</name>
        <dbReference type="ChEBI" id="CHEBI:29105"/>
    </cofactor>
    <text evidence="4">Binds 1 divalent metal cation per subunit.</text>
</comment>
<dbReference type="RefSeq" id="WP_204030421.1">
    <property type="nucleotide sequence ID" value="NZ_BOOW01000035.1"/>
</dbReference>
<evidence type="ECO:0000256" key="4">
    <source>
        <dbReference type="PIRSR" id="PIRSR605511-2"/>
    </source>
</evidence>
<dbReference type="PANTHER" id="PTHR47572:SF4">
    <property type="entry name" value="LACTONASE DRP35"/>
    <property type="match status" value="1"/>
</dbReference>
<proteinExistence type="inferred from homology"/>
<dbReference type="EMBL" id="BOOW01000035">
    <property type="protein sequence ID" value="GII95359.1"/>
    <property type="molecule type" value="Genomic_DNA"/>
</dbReference>
<feature type="binding site" evidence="4">
    <location>
        <position position="95"/>
    </location>
    <ligand>
        <name>substrate</name>
    </ligand>
</feature>
<keyword evidence="4" id="KW-0862">Zinc</keyword>
<dbReference type="AlphaFoldDB" id="A0A919VEQ4"/>
<feature type="binding site" evidence="4">
    <location>
        <position position="113"/>
    </location>
    <ligand>
        <name>substrate</name>
    </ligand>
</feature>
<dbReference type="InterPro" id="IPR005511">
    <property type="entry name" value="SMP-30"/>
</dbReference>
<feature type="active site" description="Proton donor/acceptor" evidence="3">
    <location>
        <position position="192"/>
    </location>
</feature>
<comment type="similarity">
    <text evidence="1">Belongs to the SMP-30/CGR1 family.</text>
</comment>
<keyword evidence="2" id="KW-0378">Hydrolase</keyword>
<dbReference type="Pfam" id="PF08450">
    <property type="entry name" value="SGL"/>
    <property type="match status" value="1"/>
</dbReference>
<evidence type="ECO:0000256" key="1">
    <source>
        <dbReference type="ARBA" id="ARBA00008853"/>
    </source>
</evidence>
<feature type="binding site" evidence="4">
    <location>
        <position position="15"/>
    </location>
    <ligand>
        <name>a divalent metal cation</name>
        <dbReference type="ChEBI" id="CHEBI:60240"/>
    </ligand>
</feature>
<evidence type="ECO:0000259" key="5">
    <source>
        <dbReference type="Pfam" id="PF08450"/>
    </source>
</evidence>
<comment type="caution">
    <text evidence="6">The sequence shown here is derived from an EMBL/GenBank/DDBJ whole genome shotgun (WGS) entry which is preliminary data.</text>
</comment>
<keyword evidence="4" id="KW-0479">Metal-binding</keyword>
<keyword evidence="7" id="KW-1185">Reference proteome</keyword>
<dbReference type="Gene3D" id="2.120.10.30">
    <property type="entry name" value="TolB, C-terminal domain"/>
    <property type="match status" value="1"/>
</dbReference>
<dbReference type="SUPFAM" id="SSF63829">
    <property type="entry name" value="Calcium-dependent phosphotriesterase"/>
    <property type="match status" value="1"/>
</dbReference>
<feature type="domain" description="SMP-30/Gluconolactonase/LRE-like region" evidence="5">
    <location>
        <begin position="15"/>
        <end position="249"/>
    </location>
</feature>
<gene>
    <name evidence="6" type="ORF">Ssi02_55900</name>
</gene>
<reference evidence="6" key="1">
    <citation type="submission" date="2021-01" db="EMBL/GenBank/DDBJ databases">
        <title>Whole genome shotgun sequence of Sinosporangium siamense NBRC 109515.</title>
        <authorList>
            <person name="Komaki H."/>
            <person name="Tamura T."/>
        </authorList>
    </citation>
    <scope>NUCLEOTIDE SEQUENCE</scope>
    <source>
        <strain evidence="6">NBRC 109515</strain>
    </source>
</reference>
<evidence type="ECO:0000313" key="7">
    <source>
        <dbReference type="Proteomes" id="UP000606172"/>
    </source>
</evidence>
<feature type="binding site" evidence="4">
    <location>
        <position position="192"/>
    </location>
    <ligand>
        <name>a divalent metal cation</name>
        <dbReference type="ChEBI" id="CHEBI:60240"/>
    </ligand>
</feature>
<dbReference type="Proteomes" id="UP000606172">
    <property type="component" value="Unassembled WGS sequence"/>
</dbReference>
<accession>A0A919VEQ4</accession>
<protein>
    <submittedName>
        <fullName evidence="6">Gluconolaconase</fullName>
    </submittedName>
</protein>
<dbReference type="GO" id="GO:0016787">
    <property type="term" value="F:hydrolase activity"/>
    <property type="evidence" value="ECO:0007669"/>
    <property type="project" value="UniProtKB-KW"/>
</dbReference>
<feature type="binding site" evidence="4">
    <location>
        <position position="145"/>
    </location>
    <ligand>
        <name>a divalent metal cation</name>
        <dbReference type="ChEBI" id="CHEBI:60240"/>
    </ligand>
</feature>
<evidence type="ECO:0000256" key="3">
    <source>
        <dbReference type="PIRSR" id="PIRSR605511-1"/>
    </source>
</evidence>
<dbReference type="InterPro" id="IPR011042">
    <property type="entry name" value="6-blade_b-propeller_TolB-like"/>
</dbReference>
<dbReference type="PRINTS" id="PR01790">
    <property type="entry name" value="SMP30FAMILY"/>
</dbReference>
<evidence type="ECO:0000256" key="2">
    <source>
        <dbReference type="ARBA" id="ARBA00022801"/>
    </source>
</evidence>
<evidence type="ECO:0000313" key="6">
    <source>
        <dbReference type="EMBL" id="GII95359.1"/>
    </source>
</evidence>